<accession>A0A6J5LS97</accession>
<proteinExistence type="predicted"/>
<organism evidence="1">
    <name type="scientific">uncultured Caudovirales phage</name>
    <dbReference type="NCBI Taxonomy" id="2100421"/>
    <lineage>
        <taxon>Viruses</taxon>
        <taxon>Duplodnaviria</taxon>
        <taxon>Heunggongvirae</taxon>
        <taxon>Uroviricota</taxon>
        <taxon>Caudoviricetes</taxon>
        <taxon>Peduoviridae</taxon>
        <taxon>Maltschvirus</taxon>
        <taxon>Maltschvirus maltsch</taxon>
    </lineage>
</organism>
<dbReference type="EMBL" id="LR796327">
    <property type="protein sequence ID" value="CAB4137001.1"/>
    <property type="molecule type" value="Genomic_DNA"/>
</dbReference>
<protein>
    <submittedName>
        <fullName evidence="1">Uncharacterized protein</fullName>
    </submittedName>
</protein>
<reference evidence="1" key="1">
    <citation type="submission" date="2020-04" db="EMBL/GenBank/DDBJ databases">
        <authorList>
            <person name="Chiriac C."/>
            <person name="Salcher M."/>
            <person name="Ghai R."/>
            <person name="Kavagutti S V."/>
        </authorList>
    </citation>
    <scope>NUCLEOTIDE SEQUENCE</scope>
</reference>
<sequence>MTTQANQPRSAMQVMPEIRGGELIKDLTKALLEVTEAVLANQKNGKIVLTLAIKPGNGADNALVISDSLKITTPKPAERGTIFFADDKNSLTRNDPNQLELQGITVVRHAPKAAA</sequence>
<gene>
    <name evidence="1" type="ORF">UFOVP315_35</name>
</gene>
<evidence type="ECO:0000313" key="1">
    <source>
        <dbReference type="EMBL" id="CAB4137001.1"/>
    </source>
</evidence>
<name>A0A6J5LS97_9CAUD</name>